<feature type="domain" description="ABC transmembrane type-1" evidence="17">
    <location>
        <begin position="795"/>
        <end position="1081"/>
    </location>
</feature>
<feature type="transmembrane region" description="Helical" evidence="15">
    <location>
        <begin position="274"/>
        <end position="295"/>
    </location>
</feature>
<keyword evidence="6" id="KW-0677">Repeat</keyword>
<evidence type="ECO:0000259" key="16">
    <source>
        <dbReference type="PROSITE" id="PS50893"/>
    </source>
</evidence>
<feature type="transmembrane region" description="Helical" evidence="15">
    <location>
        <begin position="914"/>
        <end position="934"/>
    </location>
</feature>
<dbReference type="SUPFAM" id="SSF52540">
    <property type="entry name" value="P-loop containing nucleoside triphosphate hydrolases"/>
    <property type="match status" value="2"/>
</dbReference>
<dbReference type="GO" id="GO:0016887">
    <property type="term" value="F:ATP hydrolysis activity"/>
    <property type="evidence" value="ECO:0007669"/>
    <property type="project" value="InterPro"/>
</dbReference>
<dbReference type="CDD" id="cd18578">
    <property type="entry name" value="ABC_6TM_Pgp_ABCB1_D2_like"/>
    <property type="match status" value="1"/>
</dbReference>
<feature type="compositionally biased region" description="Low complexity" evidence="14">
    <location>
        <begin position="716"/>
        <end position="729"/>
    </location>
</feature>
<dbReference type="InterPro" id="IPR003593">
    <property type="entry name" value="AAA+_ATPase"/>
</dbReference>
<dbReference type="InterPro" id="IPR036640">
    <property type="entry name" value="ABC1_TM_sf"/>
</dbReference>
<dbReference type="GO" id="GO:0090374">
    <property type="term" value="P:oligopeptide export from mitochondrion"/>
    <property type="evidence" value="ECO:0007669"/>
    <property type="project" value="TreeGrafter"/>
</dbReference>
<dbReference type="PANTHER" id="PTHR43394:SF27">
    <property type="entry name" value="ATP-DEPENDENT TRANSLOCASE ABCB1-LIKE"/>
    <property type="match status" value="1"/>
</dbReference>
<feature type="transmembrane region" description="Helical" evidence="15">
    <location>
        <begin position="1058"/>
        <end position="1076"/>
    </location>
</feature>
<keyword evidence="5 15" id="KW-0812">Transmembrane</keyword>
<feature type="transmembrane region" description="Helical" evidence="15">
    <location>
        <begin position="791"/>
        <end position="815"/>
    </location>
</feature>
<evidence type="ECO:0000313" key="19">
    <source>
        <dbReference type="WBParaSite" id="PSAMB.scaffold1509size30565.g13491.t1"/>
    </source>
</evidence>
<comment type="subcellular location">
    <subcellularLocation>
        <location evidence="1">Membrane</location>
        <topology evidence="1">Multi-pass membrane protein</topology>
    </subcellularLocation>
</comment>
<evidence type="ECO:0000256" key="3">
    <source>
        <dbReference type="ARBA" id="ARBA00012191"/>
    </source>
</evidence>
<evidence type="ECO:0000256" key="12">
    <source>
        <dbReference type="ARBA" id="ARBA00023180"/>
    </source>
</evidence>
<evidence type="ECO:0000256" key="8">
    <source>
        <dbReference type="ARBA" id="ARBA00022840"/>
    </source>
</evidence>
<dbReference type="Gene3D" id="1.20.1560.10">
    <property type="entry name" value="ABC transporter type 1, transmembrane domain"/>
    <property type="match status" value="1"/>
</dbReference>
<dbReference type="WBParaSite" id="PSAMB.scaffold1509size30565.g13491.t1">
    <property type="protein sequence ID" value="PSAMB.scaffold1509size30565.g13491.t1"/>
    <property type="gene ID" value="PSAMB.scaffold1509size30565.g13491"/>
</dbReference>
<evidence type="ECO:0000256" key="9">
    <source>
        <dbReference type="ARBA" id="ARBA00022967"/>
    </source>
</evidence>
<dbReference type="Pfam" id="PF00664">
    <property type="entry name" value="ABC_membrane"/>
    <property type="match status" value="2"/>
</dbReference>
<dbReference type="GO" id="GO:0008559">
    <property type="term" value="F:ABC-type xenobiotic transporter activity"/>
    <property type="evidence" value="ECO:0007669"/>
    <property type="project" value="UniProtKB-EC"/>
</dbReference>
<dbReference type="GO" id="GO:0005524">
    <property type="term" value="F:ATP binding"/>
    <property type="evidence" value="ECO:0007669"/>
    <property type="project" value="UniProtKB-KW"/>
</dbReference>
<evidence type="ECO:0000256" key="10">
    <source>
        <dbReference type="ARBA" id="ARBA00022989"/>
    </source>
</evidence>
<evidence type="ECO:0000256" key="13">
    <source>
        <dbReference type="ARBA" id="ARBA00034018"/>
    </source>
</evidence>
<feature type="transmembrane region" description="Helical" evidence="15">
    <location>
        <begin position="351"/>
        <end position="372"/>
    </location>
</feature>
<evidence type="ECO:0000256" key="2">
    <source>
        <dbReference type="ARBA" id="ARBA00007577"/>
    </source>
</evidence>
<evidence type="ECO:0000256" key="6">
    <source>
        <dbReference type="ARBA" id="ARBA00022737"/>
    </source>
</evidence>
<feature type="compositionally biased region" description="Basic and acidic residues" evidence="14">
    <location>
        <begin position="38"/>
        <end position="49"/>
    </location>
</feature>
<dbReference type="PROSITE" id="PS00211">
    <property type="entry name" value="ABC_TRANSPORTER_1"/>
    <property type="match status" value="2"/>
</dbReference>
<dbReference type="PROSITE" id="PS50929">
    <property type="entry name" value="ABC_TM1F"/>
    <property type="match status" value="2"/>
</dbReference>
<evidence type="ECO:0000256" key="5">
    <source>
        <dbReference type="ARBA" id="ARBA00022692"/>
    </source>
</evidence>
<protein>
    <recommendedName>
        <fullName evidence="3">ABC-type xenobiotic transporter</fullName>
        <ecNumber evidence="3">7.6.2.2</ecNumber>
    </recommendedName>
</protein>
<keyword evidence="18" id="KW-1185">Reference proteome</keyword>
<feature type="domain" description="ABC transmembrane type-1" evidence="17">
    <location>
        <begin position="71"/>
        <end position="415"/>
    </location>
</feature>
<evidence type="ECO:0000313" key="18">
    <source>
        <dbReference type="Proteomes" id="UP000887566"/>
    </source>
</evidence>
<evidence type="ECO:0000256" key="1">
    <source>
        <dbReference type="ARBA" id="ARBA00004141"/>
    </source>
</evidence>
<sequence length="1358" mass="148950">MASDSPAAPLASNNAEDEKSRLPLLGKNEGIEGEETDEQKKKREEKEAAANKRPIKDLFRYATGWDAVLLLIGTAVAVITGAGFPMFSILMGNLSDSFIKITMILANSSAPTHASVMATTAASMMTTTASTSTASTNIPHGEGYCLDNTTAGSHLDIGHYSKDKFSDEVIKYCIYYTLLGAAVFIAATIQVCCYLVACENQINKIRRKFFRAILHQDIAWFDKNQSGTLTTKLFDNLERIKEGIGDKVALMVQYTAQFLAGFVVAFTYNWKLTLIMLSLTPLMIFIGAFITKLMAGASAQEAATYAKAGGIAEEVLSCMRTVVSFNGQKRECARYKVALDAGKKDGILKSFYIGLGLFFTMLILFGSYGLAFWFGTNMVYDCDLAGGTVLTVFFAVMLGSMALGQAGPQMAVIATAQGAAGSIFDIIDRKPTIDSYHEGGLKPTDTKGHVEFQDVRFSYPTRPEVEVLKGVSFDVQPGETVALVGSSGCGKSTIVGLLLRYYDAESGKIMIDGNEVSKLNLHHLRNMIAVVSQEPVLFDCTIEENIRFGRESVTQPEMIHACKMANADKFISQLPKGYQTIVGERGTQLSGGQKQRIAIARALVRDPKILLLDEATSALDAESESIVQEALEKAAKGRTTIIIAHRLSTIRNADKIIAVKAGEIKEIGNHHDLMERHGLYYELVNAQVFTDAVDDVEPGTEDETVSERPPLDRQFSNMSGRSRLSSMSSVDGKVVPRPRTATLTNDPVPNAVAVTKVDQKNEQKRLKADLELEGAKKSNLFEILGQAKPEWGMIFVALIMCLVQGIVFPAFSLMFTEVLETFSKHGDDLLDGGRFWALMFVALGLIDGFAVLGSAFFFGWAAERLTMRLRFLVFKNVLRQDIGYFDHPAHSSGKICTRLATDAPNIKSAIDYRLGSVVSAAVSISAGIGIAFFYGWKMALVVLVIFPLAGVAESLQVKFQEGRHREDAKMLEEAGKTATEAIENVRTVQALTREKRFFELFSGYLDQPFKTARQKAIIQGFSYGFANSVYYFLYAAAFRFGLYLILDNQMHPMDVMRVLFAISFTAGSLGWASAFFPEYIKARFAAGILFKMLREEPKIDSFSTAGMKPQIIGNLEFKDIQFSYPSRATVRVLRGLNLKLETGRTLALVGPSGCGKSTVVSLMERFYDPLDGDIIVDGQDLKAINPTFMRSHIALVSQEPVLFDCSIRENIIYGLDESSVSEAKINEAATLANIHKFISELPDGYKTRVGTKGTQLSGGQKQRIAIARALVRDPKILLLDEATSALDTESEKIVQEALDRAREGRTCIIIAHRLSTVINADSIAVIKNGIVVEQGTHAELVAQRGAYFSLTQKQNLHE</sequence>
<feature type="transmembrane region" description="Helical" evidence="15">
    <location>
        <begin position="384"/>
        <end position="403"/>
    </location>
</feature>
<comment type="catalytic activity">
    <reaction evidence="13">
        <text>ATP + H2O + xenobioticSide 1 = ADP + phosphate + xenobioticSide 2.</text>
        <dbReference type="EC" id="7.6.2.2"/>
    </reaction>
</comment>
<organism evidence="18 19">
    <name type="scientific">Plectus sambesii</name>
    <dbReference type="NCBI Taxonomy" id="2011161"/>
    <lineage>
        <taxon>Eukaryota</taxon>
        <taxon>Metazoa</taxon>
        <taxon>Ecdysozoa</taxon>
        <taxon>Nematoda</taxon>
        <taxon>Chromadorea</taxon>
        <taxon>Plectida</taxon>
        <taxon>Plectina</taxon>
        <taxon>Plectoidea</taxon>
        <taxon>Plectidae</taxon>
        <taxon>Plectus</taxon>
    </lineage>
</organism>
<keyword evidence="7" id="KW-0547">Nucleotide-binding</keyword>
<keyword evidence="4" id="KW-0813">Transport</keyword>
<feature type="region of interest" description="Disordered" evidence="14">
    <location>
        <begin position="1"/>
        <end position="49"/>
    </location>
</feature>
<evidence type="ECO:0000256" key="7">
    <source>
        <dbReference type="ARBA" id="ARBA00022741"/>
    </source>
</evidence>
<dbReference type="InterPro" id="IPR017871">
    <property type="entry name" value="ABC_transporter-like_CS"/>
</dbReference>
<comment type="similarity">
    <text evidence="2">Belongs to the ABC transporter superfamily. ABCB family. Multidrug resistance exporter (TC 3.A.1.201) subfamily.</text>
</comment>
<keyword evidence="11 15" id="KW-0472">Membrane</keyword>
<dbReference type="FunFam" id="3.40.50.300:FF:000916">
    <property type="entry name" value="ABC transporter B family member 9"/>
    <property type="match status" value="1"/>
</dbReference>
<dbReference type="CDD" id="cd18577">
    <property type="entry name" value="ABC_6TM_Pgp_ABCB1_D1_like"/>
    <property type="match status" value="1"/>
</dbReference>
<reference evidence="19" key="1">
    <citation type="submission" date="2022-11" db="UniProtKB">
        <authorList>
            <consortium name="WormBaseParasite"/>
        </authorList>
    </citation>
    <scope>IDENTIFICATION</scope>
</reference>
<keyword evidence="12" id="KW-0325">Glycoprotein</keyword>
<dbReference type="SUPFAM" id="SSF90123">
    <property type="entry name" value="ABC transporter transmembrane region"/>
    <property type="match status" value="2"/>
</dbReference>
<feature type="region of interest" description="Disordered" evidence="14">
    <location>
        <begin position="696"/>
        <end position="748"/>
    </location>
</feature>
<dbReference type="CDD" id="cd03249">
    <property type="entry name" value="ABC_MTABC3_MDL1_MDL2"/>
    <property type="match status" value="2"/>
</dbReference>
<dbReference type="InterPro" id="IPR011527">
    <property type="entry name" value="ABC1_TM_dom"/>
</dbReference>
<feature type="domain" description="ABC transporter" evidence="16">
    <location>
        <begin position="1115"/>
        <end position="1353"/>
    </location>
</feature>
<evidence type="ECO:0000259" key="17">
    <source>
        <dbReference type="PROSITE" id="PS50929"/>
    </source>
</evidence>
<keyword evidence="8" id="KW-0067">ATP-binding</keyword>
<evidence type="ECO:0000256" key="14">
    <source>
        <dbReference type="SAM" id="MobiDB-lite"/>
    </source>
</evidence>
<feature type="transmembrane region" description="Helical" evidence="15">
    <location>
        <begin position="248"/>
        <end position="268"/>
    </location>
</feature>
<name>A0A914V3S4_9BILA</name>
<dbReference type="Pfam" id="PF00005">
    <property type="entry name" value="ABC_tran"/>
    <property type="match status" value="2"/>
</dbReference>
<feature type="transmembrane region" description="Helical" evidence="15">
    <location>
        <begin position="835"/>
        <end position="862"/>
    </location>
</feature>
<dbReference type="Gene3D" id="3.40.50.300">
    <property type="entry name" value="P-loop containing nucleotide triphosphate hydrolases"/>
    <property type="match status" value="2"/>
</dbReference>
<dbReference type="PANTHER" id="PTHR43394">
    <property type="entry name" value="ATP-DEPENDENT PERMEASE MDL1, MITOCHONDRIAL"/>
    <property type="match status" value="1"/>
</dbReference>
<dbReference type="SMART" id="SM00382">
    <property type="entry name" value="AAA"/>
    <property type="match status" value="2"/>
</dbReference>
<dbReference type="InterPro" id="IPR003439">
    <property type="entry name" value="ABC_transporter-like_ATP-bd"/>
</dbReference>
<feature type="domain" description="ABC transporter" evidence="16">
    <location>
        <begin position="450"/>
        <end position="686"/>
    </location>
</feature>
<dbReference type="EC" id="7.6.2.2" evidence="3"/>
<dbReference type="InterPro" id="IPR027417">
    <property type="entry name" value="P-loop_NTPase"/>
</dbReference>
<accession>A0A914V3S4</accession>
<keyword evidence="9" id="KW-1278">Translocase</keyword>
<proteinExistence type="inferred from homology"/>
<dbReference type="FunFam" id="3.40.50.300:FF:000479">
    <property type="entry name" value="Multidrug resistance protein 1A"/>
    <property type="match status" value="1"/>
</dbReference>
<dbReference type="GO" id="GO:0005743">
    <property type="term" value="C:mitochondrial inner membrane"/>
    <property type="evidence" value="ECO:0007669"/>
    <property type="project" value="TreeGrafter"/>
</dbReference>
<evidence type="ECO:0000256" key="15">
    <source>
        <dbReference type="SAM" id="Phobius"/>
    </source>
</evidence>
<dbReference type="InterPro" id="IPR039421">
    <property type="entry name" value="Type_1_exporter"/>
</dbReference>
<evidence type="ECO:0000256" key="11">
    <source>
        <dbReference type="ARBA" id="ARBA00023136"/>
    </source>
</evidence>
<evidence type="ECO:0000256" key="4">
    <source>
        <dbReference type="ARBA" id="ARBA00022448"/>
    </source>
</evidence>
<feature type="transmembrane region" description="Helical" evidence="15">
    <location>
        <begin position="68"/>
        <end position="90"/>
    </location>
</feature>
<dbReference type="Proteomes" id="UP000887566">
    <property type="component" value="Unplaced"/>
</dbReference>
<dbReference type="GO" id="GO:0015421">
    <property type="term" value="F:ABC-type oligopeptide transporter activity"/>
    <property type="evidence" value="ECO:0007669"/>
    <property type="project" value="TreeGrafter"/>
</dbReference>
<keyword evidence="10 15" id="KW-1133">Transmembrane helix</keyword>
<dbReference type="FunFam" id="1.20.1560.10:FF:000121">
    <property type="entry name" value="ABC transporter B family member 9"/>
    <property type="match status" value="1"/>
</dbReference>
<dbReference type="PROSITE" id="PS50893">
    <property type="entry name" value="ABC_TRANSPORTER_2"/>
    <property type="match status" value="2"/>
</dbReference>
<feature type="transmembrane region" description="Helical" evidence="15">
    <location>
        <begin position="174"/>
        <end position="197"/>
    </location>
</feature>